<evidence type="ECO:0000259" key="1">
    <source>
        <dbReference type="Pfam" id="PF17116"/>
    </source>
</evidence>
<organism evidence="2 3">
    <name type="scientific">Pontibacter mucosus</name>
    <dbReference type="NCBI Taxonomy" id="1649266"/>
    <lineage>
        <taxon>Bacteria</taxon>
        <taxon>Pseudomonadati</taxon>
        <taxon>Bacteroidota</taxon>
        <taxon>Cytophagia</taxon>
        <taxon>Cytophagales</taxon>
        <taxon>Hymenobacteraceae</taxon>
        <taxon>Pontibacter</taxon>
    </lineage>
</organism>
<keyword evidence="3" id="KW-1185">Reference proteome</keyword>
<evidence type="ECO:0000313" key="2">
    <source>
        <dbReference type="EMBL" id="PTX20019.1"/>
    </source>
</evidence>
<accession>A0A2T5YL14</accession>
<dbReference type="EMBL" id="QBKI01000003">
    <property type="protein sequence ID" value="PTX20019.1"/>
    <property type="molecule type" value="Genomic_DNA"/>
</dbReference>
<reference evidence="2 3" key="1">
    <citation type="submission" date="2018-04" db="EMBL/GenBank/DDBJ databases">
        <title>Genomic Encyclopedia of Archaeal and Bacterial Type Strains, Phase II (KMG-II): from individual species to whole genera.</title>
        <authorList>
            <person name="Goeker M."/>
        </authorList>
    </citation>
    <scope>NUCLEOTIDE SEQUENCE [LARGE SCALE GENOMIC DNA]</scope>
    <source>
        <strain evidence="2 3">DSM 100162</strain>
    </source>
</reference>
<dbReference type="Pfam" id="PF17116">
    <property type="entry name" value="T9SS_plug_1st"/>
    <property type="match status" value="1"/>
</dbReference>
<dbReference type="AlphaFoldDB" id="A0A2T5YL14"/>
<name>A0A2T5YL14_9BACT</name>
<feature type="domain" description="Type 9 secretion system plug protein N-terminal" evidence="1">
    <location>
        <begin position="80"/>
        <end position="203"/>
    </location>
</feature>
<gene>
    <name evidence="2" type="ORF">C8N40_10391</name>
</gene>
<comment type="caution">
    <text evidence="2">The sequence shown here is derived from an EMBL/GenBank/DDBJ whole genome shotgun (WGS) entry which is preliminary data.</text>
</comment>
<dbReference type="Proteomes" id="UP000244225">
    <property type="component" value="Unassembled WGS sequence"/>
</dbReference>
<proteinExistence type="predicted"/>
<sequence length="467" mass="53654">MVLSRLYFLVIFVSHKLPAGYKVWPNQTKMLKRQLYTCLFASALAAGAAACVPLEQQVQSSSATQQAQLRYEDFIYDESIQSVQAYVATGFEEEVLEPPVVELGSGVPVILEFDRLNATPNRLVAKLIHCDANWKPSGLNDSQFLNDFNEFFITDAQNSVNTRVNYVHYTFRVPRVKLSGNYLLQVQEEGGKLLLTQRLLVYQKLVAVTSKLGAPLGPRGRETRQPVEFNVFYADYELVNPAAEVKAVMRQNYRWDNAKRLARPTYVHDAQRRLEYVFFEPNELFKGLSEFRAFDTRSLNFKGLAIDNIDLQQNPTVVYLQTDKNRSGQAYSQDPDINGKRIFGNRQYGNGDVNGDYTWVDFELQVTEKVPGEVYLQGDLTNWRQTEEAKLNFDAERQAYTGRMLLKQGYYNYYYTFKSGSGSADDSYFEGSHFETGNDYDILIYYRPPGSRADLLIGYDRLYFNRK</sequence>
<evidence type="ECO:0000313" key="3">
    <source>
        <dbReference type="Proteomes" id="UP000244225"/>
    </source>
</evidence>
<dbReference type="InterPro" id="IPR031345">
    <property type="entry name" value="T9SS_Plug_N"/>
</dbReference>
<protein>
    <submittedName>
        <fullName evidence="2">Uncharacterized protein DUF5103</fullName>
    </submittedName>
</protein>